<feature type="compositionally biased region" description="Gly residues" evidence="11">
    <location>
        <begin position="846"/>
        <end position="856"/>
    </location>
</feature>
<feature type="region of interest" description="Disordered" evidence="11">
    <location>
        <begin position="123"/>
        <end position="262"/>
    </location>
</feature>
<evidence type="ECO:0000259" key="13">
    <source>
        <dbReference type="PROSITE" id="PS50024"/>
    </source>
</evidence>
<evidence type="ECO:0000256" key="8">
    <source>
        <dbReference type="ARBA" id="ARBA00022737"/>
    </source>
</evidence>
<name>A0AAJ7XI80_PETMA</name>
<feature type="region of interest" description="Disordered" evidence="11">
    <location>
        <begin position="300"/>
        <end position="341"/>
    </location>
</feature>
<sequence>MQKGFQKVPGFKELRVTGFRKRKRPTGSRGSSVVVRYEAEFEDGVAESDWTERGGGLLQGNLVTSATGAGEANPRRESNRDWRKVVAAALSDRTLTGADASQDLQAAALLKLSEAIAEGSGLEPGEYSVVGFSDGVEKDDGGGGGGGGAMTATEASPVQTTPQHDQQEHQQEDVEQEQSAMEDSVQTTGTAAETQTDVEEVENEEEEASAEIETGEESAADDDVVVLEAHLMPSSLEEETANGRPGASYHHRDEHQDHQHDDHLHFLHEVPLDGDALAGSTEGGHDPETVMAEAVVDEAAAAEEEEEAEEILGGESSGDEVAMSVGGGGGGGGDDPGYHLGTSAEVEADVVVVVVADEGAAGTPGGPGEGGGATELAGDESGGDGGDGRGEGGGDEGGEGSGGDGGQGGEAEEGTQGGEGGDNGERGDGEGVGKGGQGGEVGTAEEAGDEGVESLDEAQAVQWDDRWAGPLMTSPAVAVSGSRDLIVFFSLRVTNMAFSEDLFNKSSSEYRALEQNFLELLVPYLQSNLSGFQNMEIMNFRNGSVVVNSRMKFAHHVPNNVTRAVHVILERFCNAAYQHMNMEIDRQSLDVESGDQADPCKFEACNDFSDCLPNRWSGEAECVCRPGYASVGGLPCQSLCDLDPSYCLHDGKCDVVDGQGAICRCRVGENWWYRGERCQEFVSEPLVVGISLASVAGFLLVCSAIVFVVARALRGSRRDKGEERGGGGGSSSFSSGDCGGSLSTSPEDAVKYNPAYESDAPTTTRYQQRRSPPSAPSLLASVNDVGSSSSEPSHIYQHAELTREEIEERMRIVDLYALDKHRTTQLKKQIKWQQQQQQSSSSSSGGAKGGTSGHDG</sequence>
<dbReference type="KEGG" id="pmrn:116957390"/>
<dbReference type="GO" id="GO:0001917">
    <property type="term" value="C:photoreceptor inner segment"/>
    <property type="evidence" value="ECO:0007669"/>
    <property type="project" value="UniProtKB-SubCell"/>
</dbReference>
<proteinExistence type="predicted"/>
<feature type="compositionally biased region" description="Acidic residues" evidence="11">
    <location>
        <begin position="196"/>
        <end position="225"/>
    </location>
</feature>
<evidence type="ECO:0000256" key="9">
    <source>
        <dbReference type="ARBA" id="ARBA00023180"/>
    </source>
</evidence>
<reference evidence="15" key="1">
    <citation type="submission" date="2025-08" db="UniProtKB">
        <authorList>
            <consortium name="RefSeq"/>
        </authorList>
    </citation>
    <scope>IDENTIFICATION</scope>
    <source>
        <tissue evidence="15">Sperm</tissue>
    </source>
</reference>
<organism evidence="14 15">
    <name type="scientific">Petromyzon marinus</name>
    <name type="common">Sea lamprey</name>
    <dbReference type="NCBI Taxonomy" id="7757"/>
    <lineage>
        <taxon>Eukaryota</taxon>
        <taxon>Metazoa</taxon>
        <taxon>Chordata</taxon>
        <taxon>Craniata</taxon>
        <taxon>Vertebrata</taxon>
        <taxon>Cyclostomata</taxon>
        <taxon>Hyperoartia</taxon>
        <taxon>Petromyzontiformes</taxon>
        <taxon>Petromyzontidae</taxon>
        <taxon>Petromyzon</taxon>
    </lineage>
</organism>
<evidence type="ECO:0000256" key="10">
    <source>
        <dbReference type="ARBA" id="ARBA00023273"/>
    </source>
</evidence>
<dbReference type="GO" id="GO:0008201">
    <property type="term" value="F:heparin binding"/>
    <property type="evidence" value="ECO:0007669"/>
    <property type="project" value="UniProtKB-KW"/>
</dbReference>
<feature type="region of interest" description="Disordered" evidence="11">
    <location>
        <begin position="718"/>
        <end position="798"/>
    </location>
</feature>
<dbReference type="PANTHER" id="PTHR12199:SF4">
    <property type="entry name" value="INTERPHOTORECEPTOR MATRIX PROTEOGLYCAN 2"/>
    <property type="match status" value="1"/>
</dbReference>
<dbReference type="GO" id="GO:0001750">
    <property type="term" value="C:photoreceptor outer segment"/>
    <property type="evidence" value="ECO:0007669"/>
    <property type="project" value="UniProtKB-SubCell"/>
</dbReference>
<feature type="compositionally biased region" description="Acidic residues" evidence="11">
    <location>
        <begin position="300"/>
        <end position="312"/>
    </location>
</feature>
<keyword evidence="14" id="KW-1185">Reference proteome</keyword>
<feature type="compositionally biased region" description="Polar residues" evidence="11">
    <location>
        <begin position="179"/>
        <end position="195"/>
    </location>
</feature>
<dbReference type="SUPFAM" id="SSF82671">
    <property type="entry name" value="SEA domain"/>
    <property type="match status" value="1"/>
</dbReference>
<feature type="compositionally biased region" description="Basic and acidic residues" evidence="11">
    <location>
        <begin position="250"/>
        <end position="262"/>
    </location>
</feature>
<dbReference type="GO" id="GO:0005540">
    <property type="term" value="F:hyaluronic acid binding"/>
    <property type="evidence" value="ECO:0007669"/>
    <property type="project" value="TreeGrafter"/>
</dbReference>
<keyword evidence="12" id="KW-0812">Transmembrane</keyword>
<feature type="compositionally biased region" description="Low complexity" evidence="11">
    <location>
        <begin position="731"/>
        <end position="743"/>
    </location>
</feature>
<keyword evidence="5" id="KW-0272">Extracellular matrix</keyword>
<evidence type="ECO:0000256" key="5">
    <source>
        <dbReference type="ARBA" id="ARBA00022530"/>
    </source>
</evidence>
<evidence type="ECO:0000256" key="12">
    <source>
        <dbReference type="SAM" id="Phobius"/>
    </source>
</evidence>
<keyword evidence="12" id="KW-1133">Transmembrane helix</keyword>
<dbReference type="Proteomes" id="UP001318040">
    <property type="component" value="Chromosome 73"/>
</dbReference>
<dbReference type="AlphaFoldDB" id="A0AAJ7XI80"/>
<accession>A0AAJ7XI80</accession>
<gene>
    <name evidence="15" type="primary">LOC116957390</name>
</gene>
<dbReference type="Pfam" id="PF01390">
    <property type="entry name" value="SEA"/>
    <property type="match status" value="1"/>
</dbReference>
<feature type="transmembrane region" description="Helical" evidence="12">
    <location>
        <begin position="686"/>
        <end position="710"/>
    </location>
</feature>
<keyword evidence="8" id="KW-0677">Repeat</keyword>
<evidence type="ECO:0000256" key="3">
    <source>
        <dbReference type="ARBA" id="ARBA00004593"/>
    </source>
</evidence>
<feature type="compositionally biased region" description="Gly residues" evidence="11">
    <location>
        <begin position="362"/>
        <end position="373"/>
    </location>
</feature>
<keyword evidence="4" id="KW-0964">Secreted</keyword>
<keyword evidence="9" id="KW-0325">Glycoprotein</keyword>
<evidence type="ECO:0000256" key="6">
    <source>
        <dbReference type="ARBA" id="ARBA00022674"/>
    </source>
</evidence>
<keyword evidence="6" id="KW-0358">Heparin-binding</keyword>
<evidence type="ECO:0000256" key="1">
    <source>
        <dbReference type="ARBA" id="ARBA00004437"/>
    </source>
</evidence>
<feature type="domain" description="SEA" evidence="13">
    <location>
        <begin position="483"/>
        <end position="596"/>
    </location>
</feature>
<feature type="compositionally biased region" description="Gly residues" evidence="11">
    <location>
        <begin position="432"/>
        <end position="441"/>
    </location>
</feature>
<keyword evidence="10" id="KW-0966">Cell projection</keyword>
<evidence type="ECO:0000256" key="4">
    <source>
        <dbReference type="ARBA" id="ARBA00022525"/>
    </source>
</evidence>
<keyword evidence="12" id="KW-0472">Membrane</keyword>
<protein>
    <submittedName>
        <fullName evidence="15">Uncharacterized protein LOC116957390</fullName>
    </submittedName>
</protein>
<feature type="compositionally biased region" description="Gly residues" evidence="11">
    <location>
        <begin position="325"/>
        <end position="335"/>
    </location>
</feature>
<evidence type="ECO:0000256" key="7">
    <source>
        <dbReference type="ARBA" id="ARBA00022729"/>
    </source>
</evidence>
<dbReference type="PROSITE" id="PS50024">
    <property type="entry name" value="SEA"/>
    <property type="match status" value="1"/>
</dbReference>
<comment type="subcellular location">
    <subcellularLocation>
        <location evidence="2">Cell projection</location>
        <location evidence="2">Cilium</location>
        <location evidence="2">Photoreceptor outer segment</location>
    </subcellularLocation>
    <subcellularLocation>
        <location evidence="1">Photoreceptor inner segment</location>
    </subcellularLocation>
    <subcellularLocation>
        <location evidence="3">Secreted</location>
        <location evidence="3">Extracellular space</location>
        <location evidence="3">Extracellular matrix</location>
        <location evidence="3">Interphotoreceptor matrix</location>
    </subcellularLocation>
</comment>
<feature type="compositionally biased region" description="Acidic residues" evidence="11">
    <location>
        <begin position="446"/>
        <end position="456"/>
    </location>
</feature>
<evidence type="ECO:0000256" key="2">
    <source>
        <dbReference type="ARBA" id="ARBA00004504"/>
    </source>
</evidence>
<dbReference type="RefSeq" id="XP_032835401.1">
    <property type="nucleotide sequence ID" value="XM_032979510.1"/>
</dbReference>
<feature type="compositionally biased region" description="Gly residues" evidence="11">
    <location>
        <begin position="399"/>
        <end position="421"/>
    </location>
</feature>
<feature type="compositionally biased region" description="Polar residues" evidence="11">
    <location>
        <begin position="153"/>
        <end position="162"/>
    </location>
</feature>
<dbReference type="PANTHER" id="PTHR12199">
    <property type="entry name" value="INTERPHOTORECEPTOR MATRIX PROTEOGLYCAN"/>
    <property type="match status" value="1"/>
</dbReference>
<dbReference type="InterPro" id="IPR036364">
    <property type="entry name" value="SEA_dom_sf"/>
</dbReference>
<dbReference type="Gene3D" id="3.30.70.960">
    <property type="entry name" value="SEA domain"/>
    <property type="match status" value="1"/>
</dbReference>
<feature type="region of interest" description="Disordered" evidence="11">
    <location>
        <begin position="359"/>
        <end position="456"/>
    </location>
</feature>
<dbReference type="InterPro" id="IPR000082">
    <property type="entry name" value="SEA_dom"/>
</dbReference>
<feature type="region of interest" description="Disordered" evidence="11">
    <location>
        <begin position="824"/>
        <end position="856"/>
    </location>
</feature>
<keyword evidence="7" id="KW-0732">Signal</keyword>
<dbReference type="GO" id="GO:0033165">
    <property type="term" value="C:interphotoreceptor matrix"/>
    <property type="evidence" value="ECO:0007669"/>
    <property type="project" value="UniProtKB-SubCell"/>
</dbReference>
<feature type="compositionally biased region" description="Low complexity" evidence="11">
    <location>
        <begin position="833"/>
        <end position="844"/>
    </location>
</feature>
<feature type="compositionally biased region" description="Polar residues" evidence="11">
    <location>
        <begin position="760"/>
        <end position="770"/>
    </location>
</feature>
<evidence type="ECO:0000256" key="11">
    <source>
        <dbReference type="SAM" id="MobiDB-lite"/>
    </source>
</evidence>
<evidence type="ECO:0000313" key="14">
    <source>
        <dbReference type="Proteomes" id="UP001318040"/>
    </source>
</evidence>
<evidence type="ECO:0000313" key="15">
    <source>
        <dbReference type="RefSeq" id="XP_032835401.1"/>
    </source>
</evidence>
<dbReference type="SMART" id="SM00200">
    <property type="entry name" value="SEA"/>
    <property type="match status" value="1"/>
</dbReference>
<dbReference type="GO" id="GO:0007601">
    <property type="term" value="P:visual perception"/>
    <property type="evidence" value="ECO:0007669"/>
    <property type="project" value="InterPro"/>
</dbReference>
<dbReference type="InterPro" id="IPR039861">
    <property type="entry name" value="IMPG"/>
</dbReference>